<sequence>MAAHLKKRVCEEFTKVVQQQQKEIATKKLRLTKPTPSPADALQYLLEFPRKPVEAESAEGVVRILLEHCYKENDPSVRLKIASLLGLLSKPAGFSPECIMDDLLDTLLAIGTKLPENQAIHMGLVDVACKHLTDTSPGVRNKCLQLLGNLGSLETSVTKDGEGLAVRDVQEIIGDYFSDQDPRVRRAAIKAMLQLHERGLKLHQAIYNQACKLLSDDCEQVRSAAVQLIWAISQLYPESTVPIPSSIEEIRLVDDAVGAICPMVSDGSWVVRVQAAKLLGSMEQVSFHFLEQTLDKKLMSDLRRKLTTRERAEELYRSGEFSSGRKWGGDAPKEEIDTGAVNLMESGACGAFVPGLEDEMYEVRIAAVEALCMLAQSAPSFAEKCRPDFPVDMFNDEIEEVRLQSIHSMRKISKNITLREDQLGSVLAGLYMEVLEVSGKSASNPGASLGARAPEHPSIF</sequence>
<organism evidence="1 2">
    <name type="scientific">Canis lupus familiaris</name>
    <name type="common">Dog</name>
    <name type="synonym">Canis familiaris</name>
    <dbReference type="NCBI Taxonomy" id="9615"/>
    <lineage>
        <taxon>Eukaryota</taxon>
        <taxon>Metazoa</taxon>
        <taxon>Chordata</taxon>
        <taxon>Craniata</taxon>
        <taxon>Vertebrata</taxon>
        <taxon>Euteleostomi</taxon>
        <taxon>Mammalia</taxon>
        <taxon>Eutheria</taxon>
        <taxon>Laurasiatheria</taxon>
        <taxon>Carnivora</taxon>
        <taxon>Caniformia</taxon>
        <taxon>Canidae</taxon>
        <taxon>Canis</taxon>
    </lineage>
</organism>
<dbReference type="PANTHER" id="PTHR20938:SF0">
    <property type="entry name" value="INTEGRATOR COMPLEX SUBUNIT 4"/>
    <property type="match status" value="1"/>
</dbReference>
<reference evidence="1" key="1">
    <citation type="submission" date="2025-08" db="UniProtKB">
        <authorList>
            <consortium name="Ensembl"/>
        </authorList>
    </citation>
    <scope>IDENTIFICATION</scope>
</reference>
<dbReference type="SUPFAM" id="SSF48371">
    <property type="entry name" value="ARM repeat"/>
    <property type="match status" value="1"/>
</dbReference>
<name>A0A8C0TR37_CANLF</name>
<dbReference type="PANTHER" id="PTHR20938">
    <property type="entry name" value="INTEGRATOR COMPLEX SUBUNIT 4"/>
    <property type="match status" value="1"/>
</dbReference>
<dbReference type="Ensembl" id="ENSCAFT00040045829.1">
    <property type="protein sequence ID" value="ENSCAFP00040039993.1"/>
    <property type="gene ID" value="ENSCAFG00040024608.1"/>
</dbReference>
<dbReference type="Proteomes" id="UP000694542">
    <property type="component" value="Unassembled WGS sequence"/>
</dbReference>
<dbReference type="AlphaFoldDB" id="A0A8C0TR37"/>
<dbReference type="Pfam" id="PF20168">
    <property type="entry name" value="PDS5"/>
    <property type="match status" value="1"/>
</dbReference>
<dbReference type="FunFam" id="1.25.10.10:FF:000118">
    <property type="entry name" value="Integrator complex subunit 4"/>
    <property type="match status" value="1"/>
</dbReference>
<proteinExistence type="predicted"/>
<dbReference type="InterPro" id="IPR016024">
    <property type="entry name" value="ARM-type_fold"/>
</dbReference>
<dbReference type="InterPro" id="IPR011989">
    <property type="entry name" value="ARM-like"/>
</dbReference>
<accession>A0A8C0TR37</accession>
<evidence type="ECO:0008006" key="3">
    <source>
        <dbReference type="Google" id="ProtNLM"/>
    </source>
</evidence>
<evidence type="ECO:0000313" key="2">
    <source>
        <dbReference type="Proteomes" id="UP000694542"/>
    </source>
</evidence>
<protein>
    <recommendedName>
        <fullName evidence="3">Integrator complex subunit 4</fullName>
    </recommendedName>
</protein>
<evidence type="ECO:0000313" key="1">
    <source>
        <dbReference type="Ensembl" id="ENSCAFP00040039993.1"/>
    </source>
</evidence>
<dbReference type="Gene3D" id="1.25.10.10">
    <property type="entry name" value="Leucine-rich Repeat Variant"/>
    <property type="match status" value="1"/>
</dbReference>